<dbReference type="Proteomes" id="UP001055072">
    <property type="component" value="Unassembled WGS sequence"/>
</dbReference>
<organism evidence="1 2">
    <name type="scientific">Irpex rosettiformis</name>
    <dbReference type="NCBI Taxonomy" id="378272"/>
    <lineage>
        <taxon>Eukaryota</taxon>
        <taxon>Fungi</taxon>
        <taxon>Dikarya</taxon>
        <taxon>Basidiomycota</taxon>
        <taxon>Agaricomycotina</taxon>
        <taxon>Agaricomycetes</taxon>
        <taxon>Polyporales</taxon>
        <taxon>Irpicaceae</taxon>
        <taxon>Irpex</taxon>
    </lineage>
</organism>
<evidence type="ECO:0000313" key="2">
    <source>
        <dbReference type="Proteomes" id="UP001055072"/>
    </source>
</evidence>
<sequence length="2081" mass="227830">MRNSILSRPPLAGPSSQTNLNRSRSPATDAATPTLHDVPTIRFISSHPSENIPVRAVAPFSNSTPLAPRQPQEGEPARKRLVPKKSRLGLLATKTKERVNRDLSDIARRVGADTPSSGRGGFEIYVDHDEEEEGSIIVVQKKKSRLGLDGMKWGTLGEVTNVPHVEDKEDKENSASSSVVPKAKKSMEGLFKGKGGEENQKWWSIGRGRKEVKEKKSTDTIQPRSKTPDPFKPSDTRSKFNSLDAGVLLSDPKPEPRRKSSVATLLGLPERSKTPSAEQDLDTPTNEPNASTTGSIALRAMRSVRSLAHMTSWATMRSSSTSSDKEGNHVSDVTTSHTNSSTTVTTGKTKAKSDEKKKKKRKEEKDKESTKKEKKGEEREEGDKGLKKEKKKRSLRLRPSASSFEGGSLTRQASMIMMPPAKAEQTVKKKQSTLGLGMPSTMKLSAMRSSSNLSAHNAPQKDQDTATIRARLSSDSAHLVMGSNGRPASSVSSSSSSFRPPSTLSGVSAFAMRSPRSSNGSVASVRWDEAGLQTVKEMQRRERERRRQSIDPPPPKSTHETKESKRASDGRRRATIADIFPEVRQQPSQSSLQPAKSITPIEEVSVDSVEEVDLSIASVASTVKKARRRPMSEQMFGKPRPKPISDDGDGVKSILDAATDELASLIDRLDLEATPAGSRNGSPAEHTAIPLGRSISFSVPKAASALKGKAKVSFNPNTDAPLLETMASHTSLRPHTTAQSNNMFNPAASSVRKQTVDITDHRKLVGKQIAPWPTLDWQVSPKRLTSKPSSTFRSSQRRSMSPQREESLVAFEPLIPAARRRLSQVESLPSTGTPTNMHTTGVPSSSTFGSGTNVAKIGKQPSVEFDDDEPTPPSPSPPAARHSKRHSRKSSVLSAMCDSGAILPPEAMKSLGLAGSMSGKESEAEAEDPDSDIPDELQNILSGQSDDESVHAFKEVLSYRRHSNASIPGVPPLAALPLPQTSTEMEESPTPIFRATLIDDQDCETDIDDADAMDRPREDDTYKSFDFTGELQKLISDSGPSDRRSFVEQLENAFRTPVDVDLNFSLERELFLNKDDYHPNSPASDLHHNTPVKDAVFDPEMSSSSISMSEIARSDSDHSHSYCHSTDTLDHLIRECEEDICLQYPIVERSPSPIRPKESDGKLNMSFKFGGAPSISDVSVDSSDKPMTLSDIIPPIAHQSPSISFVTEDSSVLRSIFGQTYEDNNSAVKSNETQANRPPFARNQILLRPRPRLGSDVSSKRLSRDLANLSNSFGHSRNTSDASFTGLENFEEVRRGFEFHPNANRSTFYPPPGATSYAYHNRFSVYSVASMSSYGEAFNSGAIDPFGYASSRPTSGDMSMAMSSNIDDTFSFMKKNNQRLRLDSDASSFYFRPTASSHPYRRSRLCNEVNFSALSNGPPVSIYNRSFGVHRLDDSSSSISPVAQSSVMQSSQGRPTRFAHHRQEPSTDSIMSDFSAGHLGRPDIGDKMFDRDYGMTLSSISASPPDSLNSFGGRFDQRAGHDSIFPEEMNQLKAPSEDSLPVFSEDDGDVFSSAHSDAQQDAYQRLRQFRPLSMISVSSTHSSPNEDDTMISMLGGGHVRRRSIDSGIDRSPCNNKERKKRTALQHLARVLRFDESEDEPASVSDIPDRLSKVFPMEGPQSQASSASASSEHLPGERMTIARNGQLQMPGLGDSAPAVQDEELLRPIQSTETSSRPTRTGRSRSSTASSGGETPPLLASDCSSVSSGSQYSIDIGQLNALLKNAAQSSTDVSRTATVRARPPGTGHRRRFSQIRASRTSVYETIQEESVILSSPQSFEIPTPPSVQSKVPSAASSRESVIIVDPESGESYEEYWDEASGLMTMRRYCALREEAQETVTESKRVWHDTPFSVVALQSFQPPKNKTAMRELLEESKQNYGPLPSELRPHRVRSRTSSRVSPYPVRPRIKFSPERKSPGVPFSSGNDAPVSNMALREISINPHFPELSQPSTLDFKSLPQLTVQPETSKPDKDTARAVRPRVTSGARKATVTKRTRKSSNKSDKENTSKENTSRSSIMSTSSSLRLSRPRPRGTIPGRKVNQAA</sequence>
<comment type="caution">
    <text evidence="1">The sequence shown here is derived from an EMBL/GenBank/DDBJ whole genome shotgun (WGS) entry which is preliminary data.</text>
</comment>
<evidence type="ECO:0000313" key="1">
    <source>
        <dbReference type="EMBL" id="KAI0084592.1"/>
    </source>
</evidence>
<name>A0ACB8TRB9_9APHY</name>
<keyword evidence="2" id="KW-1185">Reference proteome</keyword>
<dbReference type="EMBL" id="MU274940">
    <property type="protein sequence ID" value="KAI0084592.1"/>
    <property type="molecule type" value="Genomic_DNA"/>
</dbReference>
<proteinExistence type="predicted"/>
<reference evidence="1" key="1">
    <citation type="journal article" date="2021" name="Environ. Microbiol.">
        <title>Gene family expansions and transcriptome signatures uncover fungal adaptations to wood decay.</title>
        <authorList>
            <person name="Hage H."/>
            <person name="Miyauchi S."/>
            <person name="Viragh M."/>
            <person name="Drula E."/>
            <person name="Min B."/>
            <person name="Chaduli D."/>
            <person name="Navarro D."/>
            <person name="Favel A."/>
            <person name="Norest M."/>
            <person name="Lesage-Meessen L."/>
            <person name="Balint B."/>
            <person name="Merenyi Z."/>
            <person name="de Eugenio L."/>
            <person name="Morin E."/>
            <person name="Martinez A.T."/>
            <person name="Baldrian P."/>
            <person name="Stursova M."/>
            <person name="Martinez M.J."/>
            <person name="Novotny C."/>
            <person name="Magnuson J.K."/>
            <person name="Spatafora J.W."/>
            <person name="Maurice S."/>
            <person name="Pangilinan J."/>
            <person name="Andreopoulos W."/>
            <person name="LaButti K."/>
            <person name="Hundley H."/>
            <person name="Na H."/>
            <person name="Kuo A."/>
            <person name="Barry K."/>
            <person name="Lipzen A."/>
            <person name="Henrissat B."/>
            <person name="Riley R."/>
            <person name="Ahrendt S."/>
            <person name="Nagy L.G."/>
            <person name="Grigoriev I.V."/>
            <person name="Martin F."/>
            <person name="Rosso M.N."/>
        </authorList>
    </citation>
    <scope>NUCLEOTIDE SEQUENCE</scope>
    <source>
        <strain evidence="1">CBS 384.51</strain>
    </source>
</reference>
<protein>
    <submittedName>
        <fullName evidence="1">Uncharacterized protein</fullName>
    </submittedName>
</protein>
<gene>
    <name evidence="1" type="ORF">BDY19DRAFT_519961</name>
</gene>
<accession>A0ACB8TRB9</accession>